<comment type="caution">
    <text evidence="2">The sequence shown here is derived from an EMBL/GenBank/DDBJ whole genome shotgun (WGS) entry which is preliminary data.</text>
</comment>
<reference evidence="2 3" key="1">
    <citation type="journal article" date="2019" name="Nat. Med.">
        <title>A library of human gut bacterial isolates paired with longitudinal multiomics data enables mechanistic microbiome research.</title>
        <authorList>
            <person name="Poyet M."/>
            <person name="Groussin M."/>
            <person name="Gibbons S.M."/>
            <person name="Avila-Pacheco J."/>
            <person name="Jiang X."/>
            <person name="Kearney S.M."/>
            <person name="Perrotta A.R."/>
            <person name="Berdy B."/>
            <person name="Zhao S."/>
            <person name="Lieberman T.D."/>
            <person name="Swanson P.K."/>
            <person name="Smith M."/>
            <person name="Roesemann S."/>
            <person name="Alexander J.E."/>
            <person name="Rich S.A."/>
            <person name="Livny J."/>
            <person name="Vlamakis H."/>
            <person name="Clish C."/>
            <person name="Bullock K."/>
            <person name="Deik A."/>
            <person name="Scott J."/>
            <person name="Pierce K.A."/>
            <person name="Xavier R.J."/>
            <person name="Alm E.J."/>
        </authorList>
    </citation>
    <scope>NUCLEOTIDE SEQUENCE [LARGE SCALE GENOMIC DNA]</scope>
    <source>
        <strain evidence="2 3">BIOML-A17</strain>
    </source>
</reference>
<proteinExistence type="predicted"/>
<dbReference type="Proteomes" id="UP000440773">
    <property type="component" value="Unassembled WGS sequence"/>
</dbReference>
<dbReference type="EMBL" id="WCLP01000036">
    <property type="protein sequence ID" value="KAB5280230.1"/>
    <property type="molecule type" value="Genomic_DNA"/>
</dbReference>
<dbReference type="AlphaFoldDB" id="A0A414KU16"/>
<dbReference type="RefSeq" id="WP_117986029.1">
    <property type="nucleotide sequence ID" value="NZ_JAQDRC010000035.1"/>
</dbReference>
<keyword evidence="1" id="KW-0732">Signal</keyword>
<protein>
    <submittedName>
        <fullName evidence="2">Uncharacterized protein</fullName>
    </submittedName>
</protein>
<sequence length="148" mass="16865">MKMKLFLLPILAVLLSVSLYSCSDDDSPKTGKEQVEYIKNVIDKNSKKFFTKVDNTEGQYIMGAESAEKAQECCDCLLGIRWNGQKYTYTLNDKMGNVVITPNPKEGVYIRLIFDVEGIPTFTLDIASRTYYENNNYVFRPAEGMDML</sequence>
<evidence type="ECO:0000256" key="1">
    <source>
        <dbReference type="SAM" id="SignalP"/>
    </source>
</evidence>
<feature type="signal peptide" evidence="1">
    <location>
        <begin position="1"/>
        <end position="23"/>
    </location>
</feature>
<dbReference type="PROSITE" id="PS51257">
    <property type="entry name" value="PROKAR_LIPOPROTEIN"/>
    <property type="match status" value="1"/>
</dbReference>
<gene>
    <name evidence="2" type="ORF">F9962_13355</name>
</gene>
<accession>A0A414KU16</accession>
<evidence type="ECO:0000313" key="3">
    <source>
        <dbReference type="Proteomes" id="UP000440773"/>
    </source>
</evidence>
<name>A0A414KU16_BACSE</name>
<feature type="chain" id="PRO_5030091696" evidence="1">
    <location>
        <begin position="24"/>
        <end position="148"/>
    </location>
</feature>
<organism evidence="2 3">
    <name type="scientific">Bacteroides stercoris</name>
    <dbReference type="NCBI Taxonomy" id="46506"/>
    <lineage>
        <taxon>Bacteria</taxon>
        <taxon>Pseudomonadati</taxon>
        <taxon>Bacteroidota</taxon>
        <taxon>Bacteroidia</taxon>
        <taxon>Bacteroidales</taxon>
        <taxon>Bacteroidaceae</taxon>
        <taxon>Bacteroides</taxon>
    </lineage>
</organism>
<evidence type="ECO:0000313" key="2">
    <source>
        <dbReference type="EMBL" id="KAB5280230.1"/>
    </source>
</evidence>